<evidence type="ECO:0000259" key="1">
    <source>
        <dbReference type="Pfam" id="PF13470"/>
    </source>
</evidence>
<gene>
    <name evidence="2" type="ORF">MNB_SV-3-23</name>
</gene>
<dbReference type="InterPro" id="IPR029060">
    <property type="entry name" value="PIN-like_dom_sf"/>
</dbReference>
<dbReference type="CDD" id="cd09854">
    <property type="entry name" value="PIN_VapC-like"/>
    <property type="match status" value="1"/>
</dbReference>
<dbReference type="EMBL" id="FPHI01000008">
    <property type="protein sequence ID" value="SFV54628.1"/>
    <property type="molecule type" value="Genomic_DNA"/>
</dbReference>
<evidence type="ECO:0000313" key="2">
    <source>
        <dbReference type="EMBL" id="SFV54628.1"/>
    </source>
</evidence>
<organism evidence="2">
    <name type="scientific">hydrothermal vent metagenome</name>
    <dbReference type="NCBI Taxonomy" id="652676"/>
    <lineage>
        <taxon>unclassified sequences</taxon>
        <taxon>metagenomes</taxon>
        <taxon>ecological metagenomes</taxon>
    </lineage>
</organism>
<accession>A0A1W1BM56</accession>
<sequence length="141" mass="16113">MTIKKIFFDANIILDMIDSDRGNVENVRKLVYNALIKELTLYTSCDILSNVYYVGRKKLAKNILVEEMLRILEIFDIVAIDKPLAKKALHENKTNLPLDFEDLLQSQCALVSECDLIVTNDKKFVDADVKHLSLVEALEII</sequence>
<dbReference type="SUPFAM" id="SSF88723">
    <property type="entry name" value="PIN domain-like"/>
    <property type="match status" value="1"/>
</dbReference>
<name>A0A1W1BM56_9ZZZZ</name>
<feature type="domain" description="PIN" evidence="1">
    <location>
        <begin position="5"/>
        <end position="123"/>
    </location>
</feature>
<dbReference type="Pfam" id="PF13470">
    <property type="entry name" value="PIN_3"/>
    <property type="match status" value="1"/>
</dbReference>
<dbReference type="Gene3D" id="3.40.50.1010">
    <property type="entry name" value="5'-nuclease"/>
    <property type="match status" value="1"/>
</dbReference>
<reference evidence="2" key="1">
    <citation type="submission" date="2016-10" db="EMBL/GenBank/DDBJ databases">
        <authorList>
            <person name="de Groot N.N."/>
        </authorList>
    </citation>
    <scope>NUCLEOTIDE SEQUENCE</scope>
</reference>
<protein>
    <recommendedName>
        <fullName evidence="1">PIN domain-containing protein</fullName>
    </recommendedName>
</protein>
<dbReference type="InterPro" id="IPR002716">
    <property type="entry name" value="PIN_dom"/>
</dbReference>
<proteinExistence type="predicted"/>
<dbReference type="AlphaFoldDB" id="A0A1W1BM56"/>